<dbReference type="AlphaFoldDB" id="A0A1M3KX17"/>
<organism evidence="1 2">
    <name type="scientific">Candidatus Kapaibacterium thiocyanatum</name>
    <dbReference type="NCBI Taxonomy" id="1895771"/>
    <lineage>
        <taxon>Bacteria</taxon>
        <taxon>Pseudomonadati</taxon>
        <taxon>Candidatus Kapaibacteriota</taxon>
        <taxon>Candidatus Kapaibacteriia</taxon>
        <taxon>Candidatus Kapaibacteriales</taxon>
        <taxon>Candidatus Kapaibacteriaceae</taxon>
        <taxon>Candidatus Kapaibacterium</taxon>
    </lineage>
</organism>
<gene>
    <name evidence="1" type="ORF">BGO89_10390</name>
</gene>
<protein>
    <submittedName>
        <fullName evidence="1">Uncharacterized protein</fullName>
    </submittedName>
</protein>
<dbReference type="Proteomes" id="UP000184233">
    <property type="component" value="Unassembled WGS sequence"/>
</dbReference>
<accession>A0A1M3KX17</accession>
<name>A0A1M3KX17_9BACT</name>
<reference evidence="1 2" key="1">
    <citation type="submission" date="2016-09" db="EMBL/GenBank/DDBJ databases">
        <title>Genome-resolved meta-omics ties microbial dynamics to process performance in biotechnology for thiocyanate degradation.</title>
        <authorList>
            <person name="Kantor R.S."/>
            <person name="Huddy R.J."/>
            <person name="Iyer R."/>
            <person name="Thomas B.C."/>
            <person name="Brown C.T."/>
            <person name="Anantharaman K."/>
            <person name="Tringe S."/>
            <person name="Hettich R.L."/>
            <person name="Harrison S.T."/>
            <person name="Banfield J.F."/>
        </authorList>
    </citation>
    <scope>NUCLEOTIDE SEQUENCE [LARGE SCALE GENOMIC DNA]</scope>
    <source>
        <strain evidence="1">59-99</strain>
    </source>
</reference>
<comment type="caution">
    <text evidence="1">The sequence shown here is derived from an EMBL/GenBank/DDBJ whole genome shotgun (WGS) entry which is preliminary data.</text>
</comment>
<dbReference type="EMBL" id="MKVH01000024">
    <property type="protein sequence ID" value="OJX56923.1"/>
    <property type="molecule type" value="Genomic_DNA"/>
</dbReference>
<proteinExistence type="predicted"/>
<evidence type="ECO:0000313" key="2">
    <source>
        <dbReference type="Proteomes" id="UP000184233"/>
    </source>
</evidence>
<sequence>MAHFASVWIIVLATIATVHAGEQSISGIVNSIAVHPLPWHDDRNGTIGTSRDEVVDFFMVDIAVGS</sequence>
<evidence type="ECO:0000313" key="1">
    <source>
        <dbReference type="EMBL" id="OJX56923.1"/>
    </source>
</evidence>